<organism evidence="3 4">
    <name type="scientific">Candidatus Anaerobiospirillum pullicola</name>
    <dbReference type="NCBI Taxonomy" id="2838451"/>
    <lineage>
        <taxon>Bacteria</taxon>
        <taxon>Pseudomonadati</taxon>
        <taxon>Pseudomonadota</taxon>
        <taxon>Gammaproteobacteria</taxon>
        <taxon>Aeromonadales</taxon>
        <taxon>Succinivibrionaceae</taxon>
        <taxon>Anaerobiospirillum</taxon>
    </lineage>
</organism>
<dbReference type="EMBL" id="JAHLFE010000203">
    <property type="protein sequence ID" value="MBU3845137.1"/>
    <property type="molecule type" value="Genomic_DNA"/>
</dbReference>
<sequence>MLVTIAVIIIVLATFMLIIYNMYSDYMSRRDEDLRILYTRCRNIVSETEELLINQYQLPYSKTIVLILRNRILNALKRMKGDPAARGIEERIAEQQRLINDIQAHYKEDLAFRNPENDNIAIMQLRTIRRLRKIIQSELRAGTSVDVNLCQKEDRRLKLLVLKINISNLIQNVTEMRRLKQVGSCRTMITKGLEVIRRSGIKDNWLMDKSDVLTQMLHDLEKSVRERSQEEMEKASEKSETDADLEEIFGDKKKW</sequence>
<comment type="caution">
    <text evidence="3">The sequence shown here is derived from an EMBL/GenBank/DDBJ whole genome shotgun (WGS) entry which is preliminary data.</text>
</comment>
<evidence type="ECO:0000256" key="1">
    <source>
        <dbReference type="SAM" id="MobiDB-lite"/>
    </source>
</evidence>
<protein>
    <recommendedName>
        <fullName evidence="5">DNA repair protein</fullName>
    </recommendedName>
</protein>
<accession>A0A948TI25</accession>
<feature type="compositionally biased region" description="Basic and acidic residues" evidence="1">
    <location>
        <begin position="224"/>
        <end position="241"/>
    </location>
</feature>
<reference evidence="3" key="2">
    <citation type="submission" date="2021-04" db="EMBL/GenBank/DDBJ databases">
        <authorList>
            <person name="Gilroy R."/>
        </authorList>
    </citation>
    <scope>NUCLEOTIDE SEQUENCE</scope>
    <source>
        <strain evidence="3">378</strain>
    </source>
</reference>
<proteinExistence type="predicted"/>
<dbReference type="AlphaFoldDB" id="A0A948TI25"/>
<keyword evidence="2" id="KW-0812">Transmembrane</keyword>
<feature type="region of interest" description="Disordered" evidence="1">
    <location>
        <begin position="224"/>
        <end position="255"/>
    </location>
</feature>
<evidence type="ECO:0000313" key="4">
    <source>
        <dbReference type="Proteomes" id="UP000733611"/>
    </source>
</evidence>
<evidence type="ECO:0000256" key="2">
    <source>
        <dbReference type="SAM" id="Phobius"/>
    </source>
</evidence>
<name>A0A948TI25_9GAMM</name>
<gene>
    <name evidence="3" type="ORF">H9847_09815</name>
</gene>
<feature type="transmembrane region" description="Helical" evidence="2">
    <location>
        <begin position="6"/>
        <end position="23"/>
    </location>
</feature>
<dbReference type="Proteomes" id="UP000733611">
    <property type="component" value="Unassembled WGS sequence"/>
</dbReference>
<keyword evidence="2" id="KW-1133">Transmembrane helix</keyword>
<reference evidence="3" key="1">
    <citation type="journal article" date="2021" name="PeerJ">
        <title>Extensive microbial diversity within the chicken gut microbiome revealed by metagenomics and culture.</title>
        <authorList>
            <person name="Gilroy R."/>
            <person name="Ravi A."/>
            <person name="Getino M."/>
            <person name="Pursley I."/>
            <person name="Horton D.L."/>
            <person name="Alikhan N.F."/>
            <person name="Baker D."/>
            <person name="Gharbi K."/>
            <person name="Hall N."/>
            <person name="Watson M."/>
            <person name="Adriaenssens E.M."/>
            <person name="Foster-Nyarko E."/>
            <person name="Jarju S."/>
            <person name="Secka A."/>
            <person name="Antonio M."/>
            <person name="Oren A."/>
            <person name="Chaudhuri R.R."/>
            <person name="La Ragione R."/>
            <person name="Hildebrand F."/>
            <person name="Pallen M.J."/>
        </authorList>
    </citation>
    <scope>NUCLEOTIDE SEQUENCE</scope>
    <source>
        <strain evidence="3">378</strain>
    </source>
</reference>
<evidence type="ECO:0000313" key="3">
    <source>
        <dbReference type="EMBL" id="MBU3845137.1"/>
    </source>
</evidence>
<keyword evidence="2" id="KW-0472">Membrane</keyword>
<evidence type="ECO:0008006" key="5">
    <source>
        <dbReference type="Google" id="ProtNLM"/>
    </source>
</evidence>